<keyword evidence="3" id="KW-1185">Reference proteome</keyword>
<accession>A0A1A9HWG5</accession>
<dbReference type="InterPro" id="IPR043129">
    <property type="entry name" value="ATPase_NBD"/>
</dbReference>
<keyword evidence="2" id="KW-0808">Transferase</keyword>
<dbReference type="GO" id="GO:0002949">
    <property type="term" value="P:tRNA threonylcarbamoyladenosine modification"/>
    <property type="evidence" value="ECO:0007669"/>
    <property type="project" value="InterPro"/>
</dbReference>
<evidence type="ECO:0000313" key="2">
    <source>
        <dbReference type="EMBL" id="ANH79573.1"/>
    </source>
</evidence>
<dbReference type="STRING" id="1176587.A8C56_00035"/>
<reference evidence="2 3" key="1">
    <citation type="submission" date="2016-05" db="EMBL/GenBank/DDBJ databases">
        <title>Niabella ginsenosidivorans BS26 whole genome sequencing.</title>
        <authorList>
            <person name="Im W.T."/>
            <person name="Siddiqi M.Z."/>
        </authorList>
    </citation>
    <scope>NUCLEOTIDE SEQUENCE [LARGE SCALE GENOMIC DNA]</scope>
    <source>
        <strain evidence="2 3">BS26</strain>
    </source>
</reference>
<dbReference type="AlphaFoldDB" id="A0A1A9HWG5"/>
<dbReference type="EMBL" id="CP015772">
    <property type="protein sequence ID" value="ANH79573.1"/>
    <property type="molecule type" value="Genomic_DNA"/>
</dbReference>
<gene>
    <name evidence="2" type="ORF">A8C56_00035</name>
</gene>
<dbReference type="SUPFAM" id="SSF53067">
    <property type="entry name" value="Actin-like ATPase domain"/>
    <property type="match status" value="2"/>
</dbReference>
<protein>
    <submittedName>
        <fullName evidence="2">tRNA N6-adenosine(37)-N6-threonylcarbamoyltransferase complex dimerization subunit TsaB</fullName>
    </submittedName>
</protein>
<dbReference type="Proteomes" id="UP000077667">
    <property type="component" value="Chromosome"/>
</dbReference>
<dbReference type="Gene3D" id="3.30.420.40">
    <property type="match status" value="2"/>
</dbReference>
<dbReference type="InterPro" id="IPR000905">
    <property type="entry name" value="Gcp-like_dom"/>
</dbReference>
<name>A0A1A9HWG5_9BACT</name>
<dbReference type="PANTHER" id="PTHR11735">
    <property type="entry name" value="TRNA N6-ADENOSINE THREONYLCARBAMOYLTRANSFERASE"/>
    <property type="match status" value="1"/>
</dbReference>
<dbReference type="OrthoDB" id="9784166at2"/>
<proteinExistence type="predicted"/>
<feature type="domain" description="Gcp-like" evidence="1">
    <location>
        <begin position="33"/>
        <end position="188"/>
    </location>
</feature>
<evidence type="ECO:0000313" key="3">
    <source>
        <dbReference type="Proteomes" id="UP000077667"/>
    </source>
</evidence>
<dbReference type="KEGG" id="nia:A8C56_00035"/>
<organism evidence="2 3">
    <name type="scientific">Niabella ginsenosidivorans</name>
    <dbReference type="NCBI Taxonomy" id="1176587"/>
    <lineage>
        <taxon>Bacteria</taxon>
        <taxon>Pseudomonadati</taxon>
        <taxon>Bacteroidota</taxon>
        <taxon>Chitinophagia</taxon>
        <taxon>Chitinophagales</taxon>
        <taxon>Chitinophagaceae</taxon>
        <taxon>Niabella</taxon>
    </lineage>
</organism>
<evidence type="ECO:0000259" key="1">
    <source>
        <dbReference type="Pfam" id="PF00814"/>
    </source>
</evidence>
<dbReference type="CDD" id="cd24032">
    <property type="entry name" value="ASKHA_NBD_TsaB"/>
    <property type="match status" value="1"/>
</dbReference>
<sequence>MALILNIDTAVEQASLCLADDERVIASAENNIAHTHATWIHTAVKELFNTAQLSMHAINAIAVSNGPGSYTGLRIGLATAKGLCFSLNKPLICLDTLEIMANAVKNEAKDLICPVIDARRMEIYTALYKKDLTRIAPPSAMTVDPNSFGAMLENNQLLFTGNATTKLKQVLKHSNAIFSEKTYTASNMPALSLKHYKQRIFADLSYVEPFYLKAVYFNKV</sequence>
<dbReference type="RefSeq" id="WP_067750458.1">
    <property type="nucleotide sequence ID" value="NZ_CP015772.1"/>
</dbReference>
<dbReference type="GO" id="GO:0016740">
    <property type="term" value="F:transferase activity"/>
    <property type="evidence" value="ECO:0007669"/>
    <property type="project" value="UniProtKB-KW"/>
</dbReference>
<dbReference type="NCBIfam" id="TIGR03725">
    <property type="entry name" value="T6A_YeaZ"/>
    <property type="match status" value="1"/>
</dbReference>
<dbReference type="Pfam" id="PF00814">
    <property type="entry name" value="TsaD"/>
    <property type="match status" value="1"/>
</dbReference>
<dbReference type="InterPro" id="IPR022496">
    <property type="entry name" value="T6A_TsaB"/>
</dbReference>
<dbReference type="GO" id="GO:0005829">
    <property type="term" value="C:cytosol"/>
    <property type="evidence" value="ECO:0007669"/>
    <property type="project" value="TreeGrafter"/>
</dbReference>
<dbReference type="PANTHER" id="PTHR11735:SF11">
    <property type="entry name" value="TRNA THREONYLCARBAMOYLADENOSINE BIOSYNTHESIS PROTEIN TSAB"/>
    <property type="match status" value="1"/>
</dbReference>